<dbReference type="SUPFAM" id="SSF53098">
    <property type="entry name" value="Ribonuclease H-like"/>
    <property type="match status" value="1"/>
</dbReference>
<dbReference type="Gene3D" id="3.30.420.10">
    <property type="entry name" value="Ribonuclease H-like superfamily/Ribonuclease H"/>
    <property type="match status" value="1"/>
</dbReference>
<dbReference type="InterPro" id="IPR002492">
    <property type="entry name" value="Transposase_Tc1-like"/>
</dbReference>
<dbReference type="GO" id="GO:0015074">
    <property type="term" value="P:DNA integration"/>
    <property type="evidence" value="ECO:0007669"/>
    <property type="project" value="InterPro"/>
</dbReference>
<name>A0A8S0Y0R5_CYCAE</name>
<evidence type="ECO:0000313" key="3">
    <source>
        <dbReference type="EMBL" id="CAA7271122.1"/>
    </source>
</evidence>
<dbReference type="PANTHER" id="PTHR23022:SF135">
    <property type="entry name" value="SI:DKEY-77F5.3"/>
    <property type="match status" value="1"/>
</dbReference>
<proteinExistence type="predicted"/>
<dbReference type="OrthoDB" id="2431447at2759"/>
<comment type="caution">
    <text evidence="3">The sequence shown here is derived from an EMBL/GenBank/DDBJ whole genome shotgun (WGS) entry which is preliminary data.</text>
</comment>
<gene>
    <name evidence="3" type="ORF">AAE3_LOCUS13449</name>
</gene>
<organism evidence="3 4">
    <name type="scientific">Cyclocybe aegerita</name>
    <name type="common">Black poplar mushroom</name>
    <name type="synonym">Agrocybe aegerita</name>
    <dbReference type="NCBI Taxonomy" id="1973307"/>
    <lineage>
        <taxon>Eukaryota</taxon>
        <taxon>Fungi</taxon>
        <taxon>Dikarya</taxon>
        <taxon>Basidiomycota</taxon>
        <taxon>Agaricomycotina</taxon>
        <taxon>Agaricomycetes</taxon>
        <taxon>Agaricomycetidae</taxon>
        <taxon>Agaricales</taxon>
        <taxon>Agaricineae</taxon>
        <taxon>Bolbitiaceae</taxon>
        <taxon>Cyclocybe</taxon>
    </lineage>
</organism>
<dbReference type="InterPro" id="IPR038717">
    <property type="entry name" value="Tc1-like_DDE_dom"/>
</dbReference>
<dbReference type="InterPro" id="IPR012337">
    <property type="entry name" value="RNaseH-like_sf"/>
</dbReference>
<dbReference type="Pfam" id="PF13358">
    <property type="entry name" value="DDE_3"/>
    <property type="match status" value="1"/>
</dbReference>
<evidence type="ECO:0000313" key="4">
    <source>
        <dbReference type="Proteomes" id="UP000467700"/>
    </source>
</evidence>
<dbReference type="EMBL" id="CACVBS010000101">
    <property type="protein sequence ID" value="CAA7271122.1"/>
    <property type="molecule type" value="Genomic_DNA"/>
</dbReference>
<accession>A0A8S0Y0R5</accession>
<feature type="domain" description="Tc1-like transposase DDE" evidence="2">
    <location>
        <begin position="245"/>
        <end position="304"/>
    </location>
</feature>
<evidence type="ECO:0000259" key="2">
    <source>
        <dbReference type="Pfam" id="PF13358"/>
    </source>
</evidence>
<sequence length="490" mass="55975">MPEPKTEQRQYPSSIKDKFIGAVLTGTTVAKAARVFHIHDSAARYIWKKYKTTGSTENLPRSGRPHKLDDTAERHIIRIARRERRTPFTNIGNQLPSPVSGSTVRRVLRNAGYFRRVARKVPYLKKVHKRARLTWAHLYCDFTPRHWRKIMWTDECYIYLGDNHGRVYITRRADEKYLDECLVATFKQSPVRVMVWGCVMEGQKGPLVVLEYPGGKGGGMNTARYCEQVLEGALRGFYREMRTERGQVIFQQDNAPAHTSKLTKRWLTHHGITQLYHPPNSPDLSPIEPIWHELKQIIRRRPHHPTSVEELRLAVIEAWEQIPIDHLRLHHQPFRLFTTPTASKAIGESIPPLIYGGASPNNALLYFGFNNEATRRISESRCAALSQSLLIGSPSVTGIAEAVGLQDNNARDNFTRAIASLSYCLWLPHLHLLPLLLLNLLAMDSSQKFLLSRLNTPFWRPPVSDSKAMTFSEPETSSNHAVTALKTYRP</sequence>
<dbReference type="Pfam" id="PF01498">
    <property type="entry name" value="HTH_Tnp_Tc3_2"/>
    <property type="match status" value="1"/>
</dbReference>
<evidence type="ECO:0008006" key="5">
    <source>
        <dbReference type="Google" id="ProtNLM"/>
    </source>
</evidence>
<keyword evidence="4" id="KW-1185">Reference proteome</keyword>
<dbReference type="InterPro" id="IPR009057">
    <property type="entry name" value="Homeodomain-like_sf"/>
</dbReference>
<reference evidence="3 4" key="1">
    <citation type="submission" date="2020-01" db="EMBL/GenBank/DDBJ databases">
        <authorList>
            <person name="Gupta K D."/>
        </authorList>
    </citation>
    <scope>NUCLEOTIDE SEQUENCE [LARGE SCALE GENOMIC DNA]</scope>
</reference>
<feature type="domain" description="Transposase Tc1-like" evidence="1">
    <location>
        <begin position="74"/>
        <end position="140"/>
    </location>
</feature>
<dbReference type="InterPro" id="IPR036397">
    <property type="entry name" value="RNaseH_sf"/>
</dbReference>
<dbReference type="GO" id="GO:0003677">
    <property type="term" value="F:DNA binding"/>
    <property type="evidence" value="ECO:0007669"/>
    <property type="project" value="InterPro"/>
</dbReference>
<dbReference type="PANTHER" id="PTHR23022">
    <property type="entry name" value="TRANSPOSABLE ELEMENT-RELATED"/>
    <property type="match status" value="1"/>
</dbReference>
<protein>
    <recommendedName>
        <fullName evidence="5">Transposase</fullName>
    </recommendedName>
</protein>
<dbReference type="AlphaFoldDB" id="A0A8S0Y0R5"/>
<evidence type="ECO:0000259" key="1">
    <source>
        <dbReference type="Pfam" id="PF01498"/>
    </source>
</evidence>
<dbReference type="Proteomes" id="UP000467700">
    <property type="component" value="Unassembled WGS sequence"/>
</dbReference>
<dbReference type="SUPFAM" id="SSF46689">
    <property type="entry name" value="Homeodomain-like"/>
    <property type="match status" value="1"/>
</dbReference>
<dbReference type="InterPro" id="IPR052338">
    <property type="entry name" value="Transposase_5"/>
</dbReference>
<dbReference type="GO" id="GO:0006313">
    <property type="term" value="P:DNA transposition"/>
    <property type="evidence" value="ECO:0007669"/>
    <property type="project" value="InterPro"/>
</dbReference>